<accession>A0A4R3PTB9</accession>
<dbReference type="InterPro" id="IPR036390">
    <property type="entry name" value="WH_DNA-bd_sf"/>
</dbReference>
<dbReference type="InterPro" id="IPR011711">
    <property type="entry name" value="GntR_C"/>
</dbReference>
<reference evidence="5 7" key="1">
    <citation type="submission" date="2019-03" db="EMBL/GenBank/DDBJ databases">
        <title>Genomic Encyclopedia of Type Strains, Phase IV (KMG-V): Genome sequencing to study the core and pangenomes of soil and plant-associated prokaryotes.</title>
        <authorList>
            <person name="Whitman W."/>
        </authorList>
    </citation>
    <scope>NUCLEOTIDE SEQUENCE [LARGE SCALE GENOMIC DNA]</scope>
    <source>
        <strain evidence="5 7">Hc14</strain>
    </source>
</reference>
<evidence type="ECO:0000256" key="3">
    <source>
        <dbReference type="ARBA" id="ARBA00023163"/>
    </source>
</evidence>
<dbReference type="GO" id="GO:0003677">
    <property type="term" value="F:DNA binding"/>
    <property type="evidence" value="ECO:0007669"/>
    <property type="project" value="UniProtKB-KW"/>
</dbReference>
<dbReference type="Proteomes" id="UP001060123">
    <property type="component" value="Plasmid pWSM1592_2"/>
</dbReference>
<keyword evidence="8" id="KW-1185">Reference proteome</keyword>
<name>A0A4R3PTB9_RHISU</name>
<protein>
    <submittedName>
        <fullName evidence="5 6">GntR family transcriptional regulator</fullName>
    </submittedName>
</protein>
<dbReference type="PANTHER" id="PTHR43537:SF20">
    <property type="entry name" value="HTH-TYPE TRANSCRIPTIONAL REPRESSOR GLAR"/>
    <property type="match status" value="1"/>
</dbReference>
<evidence type="ECO:0000259" key="4">
    <source>
        <dbReference type="PROSITE" id="PS50949"/>
    </source>
</evidence>
<evidence type="ECO:0000256" key="2">
    <source>
        <dbReference type="ARBA" id="ARBA00023125"/>
    </source>
</evidence>
<dbReference type="PROSITE" id="PS50949">
    <property type="entry name" value="HTH_GNTR"/>
    <property type="match status" value="1"/>
</dbReference>
<evidence type="ECO:0000313" key="8">
    <source>
        <dbReference type="Proteomes" id="UP001060123"/>
    </source>
</evidence>
<dbReference type="EMBL" id="CP104145">
    <property type="protein sequence ID" value="UWU19204.1"/>
    <property type="molecule type" value="Genomic_DNA"/>
</dbReference>
<keyword evidence="3" id="KW-0804">Transcription</keyword>
<dbReference type="PANTHER" id="PTHR43537">
    <property type="entry name" value="TRANSCRIPTIONAL REGULATOR, GNTR FAMILY"/>
    <property type="match status" value="1"/>
</dbReference>
<dbReference type="InterPro" id="IPR008920">
    <property type="entry name" value="TF_FadR/GntR_C"/>
</dbReference>
<keyword evidence="1" id="KW-0805">Transcription regulation</keyword>
<geneLocation type="plasmid" evidence="6 8">
    <name>pWSM1592_2</name>
</geneLocation>
<dbReference type="Pfam" id="PF00392">
    <property type="entry name" value="GntR"/>
    <property type="match status" value="1"/>
</dbReference>
<dbReference type="InterPro" id="IPR000524">
    <property type="entry name" value="Tscrpt_reg_HTH_GntR"/>
</dbReference>
<dbReference type="SMART" id="SM00895">
    <property type="entry name" value="FCD"/>
    <property type="match status" value="1"/>
</dbReference>
<proteinExistence type="predicted"/>
<dbReference type="AlphaFoldDB" id="A0A4R3PTB9"/>
<dbReference type="SUPFAM" id="SSF48008">
    <property type="entry name" value="GntR ligand-binding domain-like"/>
    <property type="match status" value="1"/>
</dbReference>
<dbReference type="CDD" id="cd07377">
    <property type="entry name" value="WHTH_GntR"/>
    <property type="match status" value="1"/>
</dbReference>
<keyword evidence="6" id="KW-0614">Plasmid</keyword>
<dbReference type="SUPFAM" id="SSF46785">
    <property type="entry name" value="Winged helix' DNA-binding domain"/>
    <property type="match status" value="1"/>
</dbReference>
<evidence type="ECO:0000313" key="5">
    <source>
        <dbReference type="EMBL" id="TCU06098.1"/>
    </source>
</evidence>
<dbReference type="InterPro" id="IPR036388">
    <property type="entry name" value="WH-like_DNA-bd_sf"/>
</dbReference>
<evidence type="ECO:0000313" key="7">
    <source>
        <dbReference type="Proteomes" id="UP000294576"/>
    </source>
</evidence>
<dbReference type="GO" id="GO:0003700">
    <property type="term" value="F:DNA-binding transcription factor activity"/>
    <property type="evidence" value="ECO:0007669"/>
    <property type="project" value="InterPro"/>
</dbReference>
<dbReference type="Gene3D" id="1.20.120.530">
    <property type="entry name" value="GntR ligand-binding domain-like"/>
    <property type="match status" value="1"/>
</dbReference>
<keyword evidence="2 5" id="KW-0238">DNA-binding</keyword>
<dbReference type="Gene3D" id="1.10.10.10">
    <property type="entry name" value="Winged helix-like DNA-binding domain superfamily/Winged helix DNA-binding domain"/>
    <property type="match status" value="1"/>
</dbReference>
<feature type="domain" description="HTH gntR-type" evidence="4">
    <location>
        <begin position="15"/>
        <end position="82"/>
    </location>
</feature>
<organism evidence="5 7">
    <name type="scientific">Rhizobium sullae</name>
    <name type="common">Rhizobium hedysari</name>
    <dbReference type="NCBI Taxonomy" id="50338"/>
    <lineage>
        <taxon>Bacteria</taxon>
        <taxon>Pseudomonadati</taxon>
        <taxon>Pseudomonadota</taxon>
        <taxon>Alphaproteobacteria</taxon>
        <taxon>Hyphomicrobiales</taxon>
        <taxon>Rhizobiaceae</taxon>
        <taxon>Rhizobium/Agrobacterium group</taxon>
        <taxon>Rhizobium</taxon>
    </lineage>
</organism>
<evidence type="ECO:0000256" key="1">
    <source>
        <dbReference type="ARBA" id="ARBA00023015"/>
    </source>
</evidence>
<sequence length="247" mass="27609">MAGIAKSPEEKSAPLSQTTVVFEQIRSDILHGALEPGSKLKIELLLERYGTGATPVREALSILSTTGLVERVENRGFRVAVVSPEHYAEILWTRCFVEERAVREAVLHGDVAWEEKIVLAQFHLQREAARLDKKDDGSLRQWEAAHFEFHAALISACPSKPLLRFCEQLYNESNRYRYIARLARGPRTGAVEEHKRVADAALDRNGDLAGSLLVEHYRRTGELLKAKLAGFDPKAGMRPALKVTEQG</sequence>
<dbReference type="SMART" id="SM00345">
    <property type="entry name" value="HTH_GNTR"/>
    <property type="match status" value="1"/>
</dbReference>
<dbReference type="Proteomes" id="UP000294576">
    <property type="component" value="Unassembled WGS sequence"/>
</dbReference>
<evidence type="ECO:0000313" key="6">
    <source>
        <dbReference type="EMBL" id="UWU19204.1"/>
    </source>
</evidence>
<gene>
    <name evidence="5" type="ORF">EV132_13341</name>
    <name evidence="6" type="ORF">N2599_36000</name>
</gene>
<dbReference type="RefSeq" id="WP_051336650.1">
    <property type="nucleotide sequence ID" value="NZ_CP104145.1"/>
</dbReference>
<dbReference type="Pfam" id="PF07729">
    <property type="entry name" value="FCD"/>
    <property type="match status" value="1"/>
</dbReference>
<reference evidence="6" key="2">
    <citation type="submission" date="2022-09" db="EMBL/GenBank/DDBJ databases">
        <title>Australian commercial rhizobial inoculants.</title>
        <authorList>
            <person name="Kohlmeier M.G."/>
            <person name="O'Hara G.W."/>
            <person name="Colombi E."/>
            <person name="Ramsay J.P."/>
            <person name="Terpolilli J."/>
        </authorList>
    </citation>
    <scope>NUCLEOTIDE SEQUENCE</scope>
    <source>
        <strain evidence="6">WSM1592</strain>
        <plasmid evidence="6">pWSM1592_2</plasmid>
    </source>
</reference>
<dbReference type="EMBL" id="SMBH01000033">
    <property type="protein sequence ID" value="TCU06098.1"/>
    <property type="molecule type" value="Genomic_DNA"/>
</dbReference>